<feature type="compositionally biased region" description="Polar residues" evidence="2">
    <location>
        <begin position="198"/>
        <end position="207"/>
    </location>
</feature>
<feature type="coiled-coil region" evidence="1">
    <location>
        <begin position="66"/>
        <end position="143"/>
    </location>
</feature>
<feature type="compositionally biased region" description="Pro residues" evidence="2">
    <location>
        <begin position="1"/>
        <end position="11"/>
    </location>
</feature>
<name>A0A6M3IPH2_9ZZZZ</name>
<dbReference type="AlphaFoldDB" id="A0A6M3IPH2"/>
<evidence type="ECO:0000313" key="3">
    <source>
        <dbReference type="EMBL" id="QJA59241.1"/>
    </source>
</evidence>
<evidence type="ECO:0000256" key="2">
    <source>
        <dbReference type="SAM" id="MobiDB-lite"/>
    </source>
</evidence>
<evidence type="ECO:0000313" key="4">
    <source>
        <dbReference type="EMBL" id="QJA78016.1"/>
    </source>
</evidence>
<organism evidence="3">
    <name type="scientific">viral metagenome</name>
    <dbReference type="NCBI Taxonomy" id="1070528"/>
    <lineage>
        <taxon>unclassified sequences</taxon>
        <taxon>metagenomes</taxon>
        <taxon>organismal metagenomes</taxon>
    </lineage>
</organism>
<keyword evidence="1" id="KW-0175">Coiled coil</keyword>
<protein>
    <recommendedName>
        <fullName evidence="5">Scaffolding protein</fullName>
    </recommendedName>
</protein>
<proteinExistence type="predicted"/>
<feature type="region of interest" description="Disordered" evidence="2">
    <location>
        <begin position="1"/>
        <end position="51"/>
    </location>
</feature>
<dbReference type="EMBL" id="MT142315">
    <property type="protein sequence ID" value="QJA78016.1"/>
    <property type="molecule type" value="Genomic_DNA"/>
</dbReference>
<feature type="region of interest" description="Disordered" evidence="2">
    <location>
        <begin position="192"/>
        <end position="215"/>
    </location>
</feature>
<evidence type="ECO:0008006" key="5">
    <source>
        <dbReference type="Google" id="ProtNLM"/>
    </source>
</evidence>
<gene>
    <name evidence="4" type="ORF">MM415A01168_0009</name>
    <name evidence="3" type="ORF">MM415B01321_0009</name>
</gene>
<reference evidence="3" key="1">
    <citation type="submission" date="2020-03" db="EMBL/GenBank/DDBJ databases">
        <title>The deep terrestrial virosphere.</title>
        <authorList>
            <person name="Holmfeldt K."/>
            <person name="Nilsson E."/>
            <person name="Simone D."/>
            <person name="Lopez-Fernandez M."/>
            <person name="Wu X."/>
            <person name="de Brujin I."/>
            <person name="Lundin D."/>
            <person name="Andersson A."/>
            <person name="Bertilsson S."/>
            <person name="Dopson M."/>
        </authorList>
    </citation>
    <scope>NUCLEOTIDE SEQUENCE</scope>
    <source>
        <strain evidence="4">MM415A01168</strain>
        <strain evidence="3">MM415B01321</strain>
    </source>
</reference>
<feature type="compositionally biased region" description="Polar residues" evidence="2">
    <location>
        <begin position="26"/>
        <end position="35"/>
    </location>
</feature>
<accession>A0A6M3IPH2</accession>
<evidence type="ECO:0000256" key="1">
    <source>
        <dbReference type="SAM" id="Coils"/>
    </source>
</evidence>
<dbReference type="EMBL" id="MT141361">
    <property type="protein sequence ID" value="QJA59241.1"/>
    <property type="molecule type" value="Genomic_DNA"/>
</dbReference>
<sequence>MPDPTTTPQPPEQELARATEPAPGAQVSQDTTPAQVTEPAKPQPKYTDEELSQRLASVKGGYEGTVKELKTINKQLKEQLAQIKEQAQQAEYTQLFTDLDAEPRMVNFAKKLQEDWKKLNTDRQKLDQQLEEWEPRLAELNEAGKRKKAYDLVKEHGLDESATEELVKAENSGAMEIAALRLAIEKSKVAARLPAKPTGTTPSTQGRDLSKLSDSEKFGIALEEVTRNR</sequence>